<dbReference type="Proteomes" id="UP000028643">
    <property type="component" value="Unassembled WGS sequence"/>
</dbReference>
<protein>
    <recommendedName>
        <fullName evidence="3">JAB domain-containing protein</fullName>
    </recommendedName>
</protein>
<dbReference type="EMBL" id="JPQT01000163">
    <property type="protein sequence ID" value="KFE44508.1"/>
    <property type="molecule type" value="Genomic_DNA"/>
</dbReference>
<dbReference type="PATRIC" id="fig|317.174.peg.5947"/>
<proteinExistence type="predicted"/>
<gene>
    <name evidence="1" type="ORF">IV02_29140</name>
</gene>
<reference evidence="1 2" key="1">
    <citation type="submission" date="2014-07" db="EMBL/GenBank/DDBJ databases">
        <title>Draft Genome Sequences of Environmental Pseudomonas syringae strains.</title>
        <authorList>
            <person name="Baltrus D.A."/>
            <person name="Berge O."/>
            <person name="Morris C."/>
        </authorList>
    </citation>
    <scope>NUCLEOTIDE SEQUENCE [LARGE SCALE GENOMIC DNA]</scope>
    <source>
        <strain evidence="1 2">CEB003</strain>
    </source>
</reference>
<evidence type="ECO:0008006" key="3">
    <source>
        <dbReference type="Google" id="ProtNLM"/>
    </source>
</evidence>
<comment type="caution">
    <text evidence="1">The sequence shown here is derived from an EMBL/GenBank/DDBJ whole genome shotgun (WGS) entry which is preliminary data.</text>
</comment>
<dbReference type="AlphaFoldDB" id="A0A085UMU5"/>
<name>A0A085UMU5_PSESX</name>
<sequence length="245" mass="27944">MRTQVIIEDHVLPQLLTSAIEAYEVSHRAHARGRSNKNLETFGLLWGYALPVRNGLPARLVAVVATVETSALRNSDWVRPDFESIAMKRDFFGEYWPQLELIGTFHSHPYEDLSEVNDLKGWRASEADMAFWPAFHEFVCPDMDELAHLVIAITALGRKGSAEPVRLAGGEYTSGYVISADKRKLWIKGYTSSLFEDIDEDAPFDEEFLAGNIEMVRSYDVWEDEDVLLEIPSLEARFRHVLLRK</sequence>
<evidence type="ECO:0000313" key="1">
    <source>
        <dbReference type="EMBL" id="KFE44508.1"/>
    </source>
</evidence>
<organism evidence="1 2">
    <name type="scientific">Pseudomonas syringae</name>
    <dbReference type="NCBI Taxonomy" id="317"/>
    <lineage>
        <taxon>Bacteria</taxon>
        <taxon>Pseudomonadati</taxon>
        <taxon>Pseudomonadota</taxon>
        <taxon>Gammaproteobacteria</taxon>
        <taxon>Pseudomonadales</taxon>
        <taxon>Pseudomonadaceae</taxon>
        <taxon>Pseudomonas</taxon>
    </lineage>
</organism>
<evidence type="ECO:0000313" key="2">
    <source>
        <dbReference type="Proteomes" id="UP000028643"/>
    </source>
</evidence>
<accession>A0A085UMU5</accession>